<keyword evidence="5" id="KW-0687">Ribonucleoprotein</keyword>
<dbReference type="InterPro" id="IPR044444">
    <property type="entry name" value="Ribosomal_mL44_DSRM_metazoa"/>
</dbReference>
<dbReference type="Pfam" id="PF22935">
    <property type="entry name" value="RM44_endonuclase"/>
    <property type="match status" value="1"/>
</dbReference>
<dbReference type="GO" id="GO:0042800">
    <property type="term" value="F:histone H3K4 methyltransferase activity"/>
    <property type="evidence" value="ECO:0007669"/>
    <property type="project" value="TreeGrafter"/>
</dbReference>
<name>A0A4C1VLC2_EUMVA</name>
<dbReference type="GO" id="GO:0015074">
    <property type="term" value="P:DNA integration"/>
    <property type="evidence" value="ECO:0007669"/>
    <property type="project" value="TreeGrafter"/>
</dbReference>
<keyword evidence="2" id="KW-0809">Transit peptide</keyword>
<dbReference type="InterPro" id="IPR036389">
    <property type="entry name" value="RNase_III_sf"/>
</dbReference>
<dbReference type="InterPro" id="IPR000999">
    <property type="entry name" value="RNase_III_dom"/>
</dbReference>
<dbReference type="AlphaFoldDB" id="A0A4C1VLC2"/>
<feature type="domain" description="RNase III" evidence="8">
    <location>
        <begin position="43"/>
        <end position="177"/>
    </location>
</feature>
<dbReference type="InterPro" id="IPR036388">
    <property type="entry name" value="WH-like_DNA-bd_sf"/>
</dbReference>
<dbReference type="EMBL" id="BGZK01000364">
    <property type="protein sequence ID" value="GBP39361.1"/>
    <property type="molecule type" value="Genomic_DNA"/>
</dbReference>
<dbReference type="GO" id="GO:0000793">
    <property type="term" value="C:condensed chromosome"/>
    <property type="evidence" value="ECO:0007669"/>
    <property type="project" value="TreeGrafter"/>
</dbReference>
<evidence type="ECO:0000259" key="8">
    <source>
        <dbReference type="PROSITE" id="PS50142"/>
    </source>
</evidence>
<organism evidence="9 10">
    <name type="scientific">Eumeta variegata</name>
    <name type="common">Bagworm moth</name>
    <name type="synonym">Eumeta japonica</name>
    <dbReference type="NCBI Taxonomy" id="151549"/>
    <lineage>
        <taxon>Eukaryota</taxon>
        <taxon>Metazoa</taxon>
        <taxon>Ecdysozoa</taxon>
        <taxon>Arthropoda</taxon>
        <taxon>Hexapoda</taxon>
        <taxon>Insecta</taxon>
        <taxon>Pterygota</taxon>
        <taxon>Neoptera</taxon>
        <taxon>Endopterygota</taxon>
        <taxon>Lepidoptera</taxon>
        <taxon>Glossata</taxon>
        <taxon>Ditrysia</taxon>
        <taxon>Tineoidea</taxon>
        <taxon>Psychidae</taxon>
        <taxon>Oiketicinae</taxon>
        <taxon>Eumeta</taxon>
    </lineage>
</organism>
<evidence type="ECO:0000256" key="2">
    <source>
        <dbReference type="ARBA" id="ARBA00022946"/>
    </source>
</evidence>
<evidence type="ECO:0000256" key="1">
    <source>
        <dbReference type="ARBA" id="ARBA00004173"/>
    </source>
</evidence>
<dbReference type="OrthoDB" id="444135at2759"/>
<evidence type="ECO:0000313" key="9">
    <source>
        <dbReference type="EMBL" id="GBP39361.1"/>
    </source>
</evidence>
<proteinExistence type="inferred from homology"/>
<keyword evidence="4" id="KW-0496">Mitochondrion</keyword>
<dbReference type="GO" id="GO:0006396">
    <property type="term" value="P:RNA processing"/>
    <property type="evidence" value="ECO:0007669"/>
    <property type="project" value="InterPro"/>
</dbReference>
<dbReference type="InterPro" id="IPR036397">
    <property type="entry name" value="RNaseH_sf"/>
</dbReference>
<evidence type="ECO:0000256" key="5">
    <source>
        <dbReference type="ARBA" id="ARBA00023274"/>
    </source>
</evidence>
<dbReference type="Pfam" id="PF22892">
    <property type="entry name" value="DSRM_MRPL44"/>
    <property type="match status" value="2"/>
</dbReference>
<dbReference type="PANTHER" id="PTHR46060">
    <property type="entry name" value="MARINER MOS1 TRANSPOSASE-LIKE PROTEIN"/>
    <property type="match status" value="1"/>
</dbReference>
<dbReference type="GO" id="GO:0031297">
    <property type="term" value="P:replication fork processing"/>
    <property type="evidence" value="ECO:0007669"/>
    <property type="project" value="TreeGrafter"/>
</dbReference>
<dbReference type="Gene3D" id="1.10.10.10">
    <property type="entry name" value="Winged helix-like DNA-binding domain superfamily/Winged helix DNA-binding domain"/>
    <property type="match status" value="1"/>
</dbReference>
<evidence type="ECO:0000313" key="10">
    <source>
        <dbReference type="Proteomes" id="UP000299102"/>
    </source>
</evidence>
<comment type="caution">
    <text evidence="9">The sequence shown here is derived from an EMBL/GenBank/DDBJ whole genome shotgun (WGS) entry which is preliminary data.</text>
</comment>
<dbReference type="GO" id="GO:0000014">
    <property type="term" value="F:single-stranded DNA endodeoxyribonuclease activity"/>
    <property type="evidence" value="ECO:0007669"/>
    <property type="project" value="TreeGrafter"/>
</dbReference>
<dbReference type="GO" id="GO:0004525">
    <property type="term" value="F:ribonuclease III activity"/>
    <property type="evidence" value="ECO:0007669"/>
    <property type="project" value="InterPro"/>
</dbReference>
<dbReference type="GO" id="GO:0005840">
    <property type="term" value="C:ribosome"/>
    <property type="evidence" value="ECO:0007669"/>
    <property type="project" value="UniProtKB-KW"/>
</dbReference>
<dbReference type="InterPro" id="IPR052709">
    <property type="entry name" value="Transposase-MT_Hybrid"/>
</dbReference>
<dbReference type="PROSITE" id="PS50142">
    <property type="entry name" value="RNASE_3_2"/>
    <property type="match status" value="1"/>
</dbReference>
<comment type="subcellular location">
    <subcellularLocation>
        <location evidence="1">Mitochondrion</location>
    </subcellularLocation>
</comment>
<keyword evidence="10" id="KW-1185">Reference proteome</keyword>
<sequence>MNTGSKYNIHRWVAPTLKVLNAKEKAQGGKVINPRNAYAEWNLEAELYAYGKRLNEEFDSDLLMQAFTDRSYVIKEELKQKELGINIEMKDNRDLAKLGEKFMKEYIQLYLEAVLPKLPMQGIAGILEHLMSEELLAHVSNHLGAKDVILASEYPVTPTILATNLKAVIGCLLESSGEEQTAHFIRDFIVAQLQGQDVNDYWHIEDPWGMLVGLTKQELEPRLIGEVGRNTLLACYRVGIYANKELISTDDKERPEQPKKFEDELQGLLDVDLCQTLQELATSLAVDLSTVGKRLKTMGMIQKQCYWVPYELNLRDIERLFLTYVLLLERQKRKGFLHRIVTGDEKWIHYDNPKRRNKRHDKVILLHDNARPHFVKPVKTYLGTLKWDVLPHPPYSPDIAPSDYHLFQSMAHGLTDQKFTSYEDCQKWVDLWTSSKDKEFFQRGIRLFAREIVESFGESVTIAKEMAAREGLKQIFGTEDHMYPINFQLNGIPKPDSQVRYQITAS</sequence>
<dbReference type="PANTHER" id="PTHR46060:SF1">
    <property type="entry name" value="MARINER MOS1 TRANSPOSASE-LIKE PROTEIN"/>
    <property type="match status" value="1"/>
</dbReference>
<keyword evidence="3 9" id="KW-0689">Ribosomal protein</keyword>
<dbReference type="GO" id="GO:0035861">
    <property type="term" value="C:site of double-strand break"/>
    <property type="evidence" value="ECO:0007669"/>
    <property type="project" value="TreeGrafter"/>
</dbReference>
<evidence type="ECO:0000256" key="3">
    <source>
        <dbReference type="ARBA" id="ARBA00022980"/>
    </source>
</evidence>
<dbReference type="Proteomes" id="UP000299102">
    <property type="component" value="Unassembled WGS sequence"/>
</dbReference>
<protein>
    <recommendedName>
        <fullName evidence="7">Large ribosomal subunit protein mL44</fullName>
    </recommendedName>
</protein>
<dbReference type="GO" id="GO:0046975">
    <property type="term" value="F:histone H3K36 methyltransferase activity"/>
    <property type="evidence" value="ECO:0007669"/>
    <property type="project" value="TreeGrafter"/>
</dbReference>
<dbReference type="Gene3D" id="3.30.420.10">
    <property type="entry name" value="Ribonuclease H-like superfamily/Ribonuclease H"/>
    <property type="match status" value="2"/>
</dbReference>
<dbReference type="GO" id="GO:0044774">
    <property type="term" value="P:mitotic DNA integrity checkpoint signaling"/>
    <property type="evidence" value="ECO:0007669"/>
    <property type="project" value="TreeGrafter"/>
</dbReference>
<dbReference type="GO" id="GO:0003690">
    <property type="term" value="F:double-stranded DNA binding"/>
    <property type="evidence" value="ECO:0007669"/>
    <property type="project" value="TreeGrafter"/>
</dbReference>
<evidence type="ECO:0000256" key="7">
    <source>
        <dbReference type="ARBA" id="ARBA00035187"/>
    </source>
</evidence>
<dbReference type="GO" id="GO:0044547">
    <property type="term" value="F:DNA topoisomerase binding"/>
    <property type="evidence" value="ECO:0007669"/>
    <property type="project" value="TreeGrafter"/>
</dbReference>
<accession>A0A4C1VLC2</accession>
<gene>
    <name evidence="9" type="primary">MRPL44</name>
    <name evidence="9" type="ORF">EVAR_24343_1</name>
</gene>
<comment type="similarity">
    <text evidence="6">Belongs to the ribonuclease III family. Mitochondrion-specific ribosomal protein mL44 subfamily.</text>
</comment>
<dbReference type="GO" id="GO:0005634">
    <property type="term" value="C:nucleus"/>
    <property type="evidence" value="ECO:0007669"/>
    <property type="project" value="TreeGrafter"/>
</dbReference>
<dbReference type="InterPro" id="IPR055189">
    <property type="entry name" value="RM44_endonuclase"/>
</dbReference>
<dbReference type="SUPFAM" id="SSF69065">
    <property type="entry name" value="RNase III domain-like"/>
    <property type="match status" value="1"/>
</dbReference>
<evidence type="ECO:0000256" key="4">
    <source>
        <dbReference type="ARBA" id="ARBA00023128"/>
    </source>
</evidence>
<dbReference type="Gene3D" id="1.10.1520.10">
    <property type="entry name" value="Ribonuclease III domain"/>
    <property type="match status" value="1"/>
</dbReference>
<dbReference type="GO" id="GO:0000729">
    <property type="term" value="P:DNA double-strand break processing"/>
    <property type="evidence" value="ECO:0007669"/>
    <property type="project" value="TreeGrafter"/>
</dbReference>
<dbReference type="STRING" id="151549.A0A4C1VLC2"/>
<evidence type="ECO:0000256" key="6">
    <source>
        <dbReference type="ARBA" id="ARBA00024034"/>
    </source>
</evidence>
<dbReference type="SMART" id="SM00535">
    <property type="entry name" value="RIBOc"/>
    <property type="match status" value="1"/>
</dbReference>
<dbReference type="GO" id="GO:0006303">
    <property type="term" value="P:double-strand break repair via nonhomologous end joining"/>
    <property type="evidence" value="ECO:0007669"/>
    <property type="project" value="TreeGrafter"/>
</dbReference>
<dbReference type="GO" id="GO:0003697">
    <property type="term" value="F:single-stranded DNA binding"/>
    <property type="evidence" value="ECO:0007669"/>
    <property type="project" value="TreeGrafter"/>
</dbReference>
<reference evidence="9 10" key="1">
    <citation type="journal article" date="2019" name="Commun. Biol.">
        <title>The bagworm genome reveals a unique fibroin gene that provides high tensile strength.</title>
        <authorList>
            <person name="Kono N."/>
            <person name="Nakamura H."/>
            <person name="Ohtoshi R."/>
            <person name="Tomita M."/>
            <person name="Numata K."/>
            <person name="Arakawa K."/>
        </authorList>
    </citation>
    <scope>NUCLEOTIDE SEQUENCE [LARGE SCALE GENOMIC DNA]</scope>
</reference>